<dbReference type="InterPro" id="IPR055170">
    <property type="entry name" value="GFO_IDH_MocA-like_dom"/>
</dbReference>
<reference evidence="5" key="1">
    <citation type="submission" date="2020-07" db="EMBL/GenBank/DDBJ databases">
        <title>Ethylene signaling mediates host invasion by parasitic plants.</title>
        <authorList>
            <person name="Yoshida S."/>
        </authorList>
    </citation>
    <scope>NUCLEOTIDE SEQUENCE</scope>
    <source>
        <strain evidence="5">Okayama</strain>
    </source>
</reference>
<dbReference type="Gene3D" id="3.30.360.10">
    <property type="entry name" value="Dihydrodipicolinate Reductase, domain 2"/>
    <property type="match status" value="2"/>
</dbReference>
<evidence type="ECO:0000256" key="1">
    <source>
        <dbReference type="ARBA" id="ARBA00010928"/>
    </source>
</evidence>
<protein>
    <submittedName>
        <fullName evidence="5">Uncharacterized oxidoreductase at4g09670</fullName>
    </submittedName>
</protein>
<evidence type="ECO:0000259" key="4">
    <source>
        <dbReference type="Pfam" id="PF22725"/>
    </source>
</evidence>
<dbReference type="EMBL" id="BMAC01001589">
    <property type="protein sequence ID" value="GFQ07598.1"/>
    <property type="molecule type" value="Genomic_DNA"/>
</dbReference>
<dbReference type="InterPro" id="IPR036291">
    <property type="entry name" value="NAD(P)-bd_dom_sf"/>
</dbReference>
<dbReference type="SUPFAM" id="SSF51735">
    <property type="entry name" value="NAD(P)-binding Rossmann-fold domains"/>
    <property type="match status" value="1"/>
</dbReference>
<feature type="region of interest" description="Disordered" evidence="2">
    <location>
        <begin position="232"/>
        <end position="264"/>
    </location>
</feature>
<dbReference type="InterPro" id="IPR000683">
    <property type="entry name" value="Gfo/Idh/MocA-like_OxRdtase_N"/>
</dbReference>
<dbReference type="PANTHER" id="PTHR46368">
    <property type="match status" value="1"/>
</dbReference>
<dbReference type="OrthoDB" id="2129491at2759"/>
<organism evidence="5 6">
    <name type="scientific">Phtheirospermum japonicum</name>
    <dbReference type="NCBI Taxonomy" id="374723"/>
    <lineage>
        <taxon>Eukaryota</taxon>
        <taxon>Viridiplantae</taxon>
        <taxon>Streptophyta</taxon>
        <taxon>Embryophyta</taxon>
        <taxon>Tracheophyta</taxon>
        <taxon>Spermatophyta</taxon>
        <taxon>Magnoliopsida</taxon>
        <taxon>eudicotyledons</taxon>
        <taxon>Gunneridae</taxon>
        <taxon>Pentapetalae</taxon>
        <taxon>asterids</taxon>
        <taxon>lamiids</taxon>
        <taxon>Lamiales</taxon>
        <taxon>Orobanchaceae</taxon>
        <taxon>Orobanchaceae incertae sedis</taxon>
        <taxon>Phtheirospermum</taxon>
    </lineage>
</organism>
<accession>A0A830D4W1</accession>
<evidence type="ECO:0000313" key="5">
    <source>
        <dbReference type="EMBL" id="GFQ07598.1"/>
    </source>
</evidence>
<dbReference type="Proteomes" id="UP000653305">
    <property type="component" value="Unassembled WGS sequence"/>
</dbReference>
<dbReference type="SUPFAM" id="SSF55347">
    <property type="entry name" value="Glyceraldehyde-3-phosphate dehydrogenase-like, C-terminal domain"/>
    <property type="match status" value="2"/>
</dbReference>
<evidence type="ECO:0000259" key="3">
    <source>
        <dbReference type="Pfam" id="PF01408"/>
    </source>
</evidence>
<dbReference type="GO" id="GO:0000166">
    <property type="term" value="F:nucleotide binding"/>
    <property type="evidence" value="ECO:0007669"/>
    <property type="project" value="InterPro"/>
</dbReference>
<comment type="similarity">
    <text evidence="1">Belongs to the Gfo/Idh/MocA family.</text>
</comment>
<dbReference type="Pfam" id="PF22725">
    <property type="entry name" value="GFO_IDH_MocA_C3"/>
    <property type="match status" value="1"/>
</dbReference>
<proteinExistence type="inferred from homology"/>
<keyword evidence="6" id="KW-1185">Reference proteome</keyword>
<gene>
    <name evidence="5" type="ORF">PHJA_002903900</name>
</gene>
<dbReference type="Gene3D" id="3.40.50.720">
    <property type="entry name" value="NAD(P)-binding Rossmann-like Domain"/>
    <property type="match status" value="1"/>
</dbReference>
<dbReference type="Pfam" id="PF01408">
    <property type="entry name" value="GFO_IDH_MocA"/>
    <property type="match status" value="1"/>
</dbReference>
<dbReference type="PANTHER" id="PTHR46368:SF19">
    <property type="entry name" value="GFO_IDH_MOCA-LIKE OXIDOREDUCTASE N-TERMINAL DOMAIN-CONTAINING PROTEIN"/>
    <property type="match status" value="1"/>
</dbReference>
<name>A0A830D4W1_9LAMI</name>
<evidence type="ECO:0000256" key="2">
    <source>
        <dbReference type="SAM" id="MobiDB-lite"/>
    </source>
</evidence>
<feature type="domain" description="GFO/IDH/MocA-like oxidoreductase" evidence="4">
    <location>
        <begin position="406"/>
        <end position="517"/>
    </location>
</feature>
<feature type="domain" description="Gfo/Idh/MocA-like oxidoreductase N-terminal" evidence="3">
    <location>
        <begin position="297"/>
        <end position="384"/>
    </location>
</feature>
<comment type="caution">
    <text evidence="5">The sequence shown here is derived from an EMBL/GenBank/DDBJ whole genome shotgun (WGS) entry which is preliminary data.</text>
</comment>
<sequence length="619" mass="68488">MKASILRANTFLCSTDHVPSLDYFTPPQASIYSRKSHINGNDFLNNDIRVKPDLDALGALGDEGWYCIRAILWASDYQLPKTVTALRDAEFNEAGVILSCGASLLFPDALLEPNGYMRVHDFVIPFQENVGPFYVHANTKFAELSIGIEPSPTEHLVKTELPQEALMLAKRRGSERNAFISAVRGWCIHMVASMYCTPLDSHAARISSSSPAFSATGFSSSTCFFFRAANTASGGGGSSAAECKRRPPPGRPERRRTTRTPWPMPGNCCPWRTRRLSPESGCRFNYQNRPTYKHKSRSLEKAAAFAKDNNFPASAKAYGSYDAVLDDPEVDAVYIPLPTSLHLRWAVLAARKKKHVLLEKPVALNAGELDEILAACESSGVQYMDATMWMHHPRTAEMKAFLSDPRRFGQLKAVHSIFAYNSGNDFLNNDIRVKPDLDALGALGDEGWYCIRAILWASDYQLPKTVTALRDAEFNEAGVILSCGASLLFPDGKLATFYCSFLSNLTMEISALGANGYMRVHDFVIPFQENVGPFYVHANTKFAELSIGIEPSPTEHLVKTELPQEALMVEEFSTLVGKIKEHGSGTEKKWPTISRKTQVVVDAVKASIDKGFEPVEVVY</sequence>
<dbReference type="AlphaFoldDB" id="A0A830D4W1"/>
<evidence type="ECO:0000313" key="6">
    <source>
        <dbReference type="Proteomes" id="UP000653305"/>
    </source>
</evidence>